<dbReference type="KEGG" id="cob:COB47_0069"/>
<gene>
    <name evidence="3" type="ordered locus">COB47_0069</name>
</gene>
<proteinExistence type="predicted"/>
<evidence type="ECO:0000256" key="1">
    <source>
        <dbReference type="SAM" id="Phobius"/>
    </source>
</evidence>
<keyword evidence="1" id="KW-1133">Transmembrane helix</keyword>
<feature type="transmembrane region" description="Helical" evidence="1">
    <location>
        <begin position="7"/>
        <end position="26"/>
    </location>
</feature>
<dbReference type="AlphaFoldDB" id="D9TGV9"/>
<dbReference type="STRING" id="608506.COB47_0069"/>
<dbReference type="Proteomes" id="UP000000347">
    <property type="component" value="Chromosome"/>
</dbReference>
<dbReference type="Pfam" id="PF07435">
    <property type="entry name" value="YycH"/>
    <property type="match status" value="1"/>
</dbReference>
<reference evidence="3 4" key="1">
    <citation type="journal article" date="2010" name="J. Bacteriol.">
        <title>Complete genome sequence of the cellulolytic thermophile Caldicellulosiruptor obsidiansis OB47T.</title>
        <authorList>
            <person name="Elkins J.G."/>
            <person name="Lochner A."/>
            <person name="Hamilton-Brehm S.D."/>
            <person name="Davenport K.W."/>
            <person name="Podar M."/>
            <person name="Brown S.D."/>
            <person name="Land M.L."/>
            <person name="Hauser L.J."/>
            <person name="Klingeman D.M."/>
            <person name="Raman B."/>
            <person name="Goodwin L.A."/>
            <person name="Tapia R."/>
            <person name="Meincke L.J."/>
            <person name="Detter J.C."/>
            <person name="Bruce D.C."/>
            <person name="Han C.S."/>
            <person name="Palumbo A.V."/>
            <person name="Cottingham R.W."/>
            <person name="Keller M."/>
            <person name="Graham D.E."/>
        </authorList>
    </citation>
    <scope>NUCLEOTIDE SEQUENCE [LARGE SCALE GENOMIC DNA]</scope>
    <source>
        <strain evidence="4">ATCC BAA-2073 / strain OB47</strain>
    </source>
</reference>
<sequence length="432" mass="49945">MRKSKVEVIKSIVLSILVILSIYLYYKVYFDYNVEDIVKAIDIYQNSQSDQQLLKKAREILASPKEMYLNISKNVVVRILSNQSQYSQVVSKFIEGIEKSLVKKEFEISQKNISANFFKQRRVLILSYGYEIDFITFVYELTKRNIGNLVQGFKFDRIFIEENGKGTVLYFFNSQEQRAAILRFSPFGFLPLENLIEKDLKLVYSWSDSLGFTEIANKDILIPVEFSDVQFSEIKTRESSYKKELIVRRLFPDTILTRKNILKNGDVVITDERRTLKLKNDGGFVFEYSESAFGEKVDSISDALMFYLKTFYAEEDLRVCRLEFKKEDDFEIYLMTRANGIDVVAGDGEFCAKIEVQGGRLQEISGDLFDILKVRTSQIKVDGIAAIDAIKERKGDIFIEEIDLEYISGGASSYPYWKIKTQSGVVYVETIK</sequence>
<evidence type="ECO:0000259" key="2">
    <source>
        <dbReference type="Pfam" id="PF07435"/>
    </source>
</evidence>
<dbReference type="EMBL" id="CP002164">
    <property type="protein sequence ID" value="ADL41445.1"/>
    <property type="molecule type" value="Genomic_DNA"/>
</dbReference>
<evidence type="ECO:0000313" key="4">
    <source>
        <dbReference type="Proteomes" id="UP000000347"/>
    </source>
</evidence>
<keyword evidence="1" id="KW-0812">Transmembrane</keyword>
<dbReference type="RefSeq" id="WP_013289452.1">
    <property type="nucleotide sequence ID" value="NC_014392.1"/>
</dbReference>
<name>D9TGV9_CALOO</name>
<dbReference type="OrthoDB" id="1715199at2"/>
<keyword evidence="1" id="KW-0472">Membrane</keyword>
<dbReference type="InterPro" id="IPR009996">
    <property type="entry name" value="YycH"/>
</dbReference>
<dbReference type="HOGENOM" id="CLU_634134_0_0_9"/>
<feature type="domain" description="Regulatory protein YycH" evidence="2">
    <location>
        <begin position="7"/>
        <end position="300"/>
    </location>
</feature>
<accession>D9TGV9</accession>
<organism evidence="3 4">
    <name type="scientific">Caldicellulosiruptor obsidiansis (strain ATCC BAA-2073 / JCM 16842 / OB47)</name>
    <dbReference type="NCBI Taxonomy" id="608506"/>
    <lineage>
        <taxon>Bacteria</taxon>
        <taxon>Bacillati</taxon>
        <taxon>Bacillota</taxon>
        <taxon>Bacillota incertae sedis</taxon>
        <taxon>Caldicellulosiruptorales</taxon>
        <taxon>Caldicellulosiruptoraceae</taxon>
        <taxon>Caldicellulosiruptor</taxon>
    </lineage>
</organism>
<protein>
    <recommendedName>
        <fullName evidence="2">Regulatory protein YycH domain-containing protein</fullName>
    </recommendedName>
</protein>
<keyword evidence="4" id="KW-1185">Reference proteome</keyword>
<evidence type="ECO:0000313" key="3">
    <source>
        <dbReference type="EMBL" id="ADL41445.1"/>
    </source>
</evidence>